<organism evidence="12 13">
    <name type="scientific">Candidatus Borkfalkia faecavium</name>
    <dbReference type="NCBI Taxonomy" id="2838508"/>
    <lineage>
        <taxon>Bacteria</taxon>
        <taxon>Bacillati</taxon>
        <taxon>Bacillota</taxon>
        <taxon>Clostridia</taxon>
        <taxon>Christensenellales</taxon>
        <taxon>Christensenellaceae</taxon>
        <taxon>Candidatus Borkfalkia</taxon>
    </lineage>
</organism>
<dbReference type="Pfam" id="PF00154">
    <property type="entry name" value="RecA_N"/>
    <property type="match status" value="1"/>
</dbReference>
<dbReference type="PANTHER" id="PTHR45900">
    <property type="entry name" value="RECA"/>
    <property type="match status" value="1"/>
</dbReference>
<dbReference type="FunFam" id="3.40.50.300:FF:000087">
    <property type="entry name" value="Recombinase RecA"/>
    <property type="match status" value="1"/>
</dbReference>
<dbReference type="GO" id="GO:0005829">
    <property type="term" value="C:cytosol"/>
    <property type="evidence" value="ECO:0007669"/>
    <property type="project" value="TreeGrafter"/>
</dbReference>
<evidence type="ECO:0000256" key="6">
    <source>
        <dbReference type="ARBA" id="ARBA00023172"/>
    </source>
</evidence>
<dbReference type="HAMAP" id="MF_00268">
    <property type="entry name" value="RecA"/>
    <property type="match status" value="1"/>
</dbReference>
<comment type="subcellular location">
    <subcellularLocation>
        <location evidence="7">Cytoplasm</location>
    </subcellularLocation>
</comment>
<keyword evidence="7 8" id="KW-0742">SOS response</keyword>
<evidence type="ECO:0000259" key="10">
    <source>
        <dbReference type="PROSITE" id="PS50162"/>
    </source>
</evidence>
<keyword evidence="4 7" id="KW-0067">ATP-binding</keyword>
<feature type="binding site" evidence="7">
    <location>
        <begin position="68"/>
        <end position="75"/>
    </location>
    <ligand>
        <name>ATP</name>
        <dbReference type="ChEBI" id="CHEBI:30616"/>
    </ligand>
</feature>
<evidence type="ECO:0000256" key="2">
    <source>
        <dbReference type="ARBA" id="ARBA00015553"/>
    </source>
</evidence>
<keyword evidence="3 7" id="KW-0547">Nucleotide-binding</keyword>
<dbReference type="InterPro" id="IPR049428">
    <property type="entry name" value="RecA-like_N"/>
</dbReference>
<dbReference type="InterPro" id="IPR020588">
    <property type="entry name" value="RecA_ATP-bd"/>
</dbReference>
<reference evidence="12" key="1">
    <citation type="journal article" date="2021" name="PeerJ">
        <title>Extensive microbial diversity within the chicken gut microbiome revealed by metagenomics and culture.</title>
        <authorList>
            <person name="Gilroy R."/>
            <person name="Ravi A."/>
            <person name="Getino M."/>
            <person name="Pursley I."/>
            <person name="Horton D.L."/>
            <person name="Alikhan N.F."/>
            <person name="Baker D."/>
            <person name="Gharbi K."/>
            <person name="Hall N."/>
            <person name="Watson M."/>
            <person name="Adriaenssens E.M."/>
            <person name="Foster-Nyarko E."/>
            <person name="Jarju S."/>
            <person name="Secka A."/>
            <person name="Antonio M."/>
            <person name="Oren A."/>
            <person name="Chaudhuri R.R."/>
            <person name="La Ragione R."/>
            <person name="Hildebrand F."/>
            <person name="Pallen M.J."/>
        </authorList>
    </citation>
    <scope>NUCLEOTIDE SEQUENCE</scope>
    <source>
        <strain evidence="12">2189</strain>
    </source>
</reference>
<dbReference type="AlphaFoldDB" id="A0A9D2AUC6"/>
<dbReference type="PANTHER" id="PTHR45900:SF1">
    <property type="entry name" value="MITOCHONDRIAL DNA REPAIR PROTEIN RECA HOMOLOG-RELATED"/>
    <property type="match status" value="1"/>
</dbReference>
<dbReference type="GO" id="GO:0009432">
    <property type="term" value="P:SOS response"/>
    <property type="evidence" value="ECO:0007669"/>
    <property type="project" value="UniProtKB-UniRule"/>
</dbReference>
<name>A0A9D2AUC6_9FIRM</name>
<dbReference type="EMBL" id="DXEW01000025">
    <property type="protein sequence ID" value="HIX50587.1"/>
    <property type="molecule type" value="Genomic_DNA"/>
</dbReference>
<evidence type="ECO:0000256" key="1">
    <source>
        <dbReference type="ARBA" id="ARBA00009391"/>
    </source>
</evidence>
<protein>
    <recommendedName>
        <fullName evidence="2 7">Protein RecA</fullName>
    </recommendedName>
    <alternativeName>
        <fullName evidence="7 8">Recombinase A</fullName>
    </alternativeName>
</protein>
<accession>A0A9D2AUC6</accession>
<feature type="domain" description="RecA family profile 1" evidence="10">
    <location>
        <begin position="38"/>
        <end position="197"/>
    </location>
</feature>
<dbReference type="PRINTS" id="PR00142">
    <property type="entry name" value="RECA"/>
</dbReference>
<dbReference type="InterPro" id="IPR020584">
    <property type="entry name" value="DNA_recomb/repair_RecA_CS"/>
</dbReference>
<proteinExistence type="inferred from homology"/>
<evidence type="ECO:0000313" key="13">
    <source>
        <dbReference type="Proteomes" id="UP000886847"/>
    </source>
</evidence>
<evidence type="ECO:0000256" key="7">
    <source>
        <dbReference type="HAMAP-Rule" id="MF_00268"/>
    </source>
</evidence>
<reference evidence="12" key="2">
    <citation type="submission" date="2021-04" db="EMBL/GenBank/DDBJ databases">
        <authorList>
            <person name="Gilroy R."/>
        </authorList>
    </citation>
    <scope>NUCLEOTIDE SEQUENCE</scope>
    <source>
        <strain evidence="12">2189</strain>
    </source>
</reference>
<keyword evidence="7" id="KW-0963">Cytoplasm</keyword>
<dbReference type="InterPro" id="IPR020587">
    <property type="entry name" value="RecA_monomer-monomer_interface"/>
</dbReference>
<feature type="domain" description="RecA family profile 2" evidence="11">
    <location>
        <begin position="202"/>
        <end position="275"/>
    </location>
</feature>
<comment type="similarity">
    <text evidence="1 7 9">Belongs to the RecA family.</text>
</comment>
<dbReference type="InterPro" id="IPR027417">
    <property type="entry name" value="P-loop_NTPase"/>
</dbReference>
<evidence type="ECO:0000256" key="3">
    <source>
        <dbReference type="ARBA" id="ARBA00022741"/>
    </source>
</evidence>
<dbReference type="PROSITE" id="PS50162">
    <property type="entry name" value="RECA_2"/>
    <property type="match status" value="1"/>
</dbReference>
<comment type="function">
    <text evidence="7">Can catalyze the hydrolysis of ATP in the presence of single-stranded DNA, the ATP-dependent uptake of single-stranded DNA by duplex DNA, and the ATP-dependent hybridization of homologous single-stranded DNAs. It interacts with LexA causing its activation and leading to its autocatalytic cleavage.</text>
</comment>
<sequence length="341" mass="36754">MELDNERLKALDQCLAQIEKHYGKGAIMKLGDAAGNTDIDVIPTGCLSLDIALGIGGLPCGRIVEIYGPESSGKTTVALHCIAQAQKAGGIAAFVDAEHALDPVYAKKLGVDLDNLYVSQPDTGEQALDITDALVRSGAVDLIVIDSVAALTPKAEIEGDMGDTYVGLQARLMSQALRKLTGIINKSHTCVIFINQLREKVGVMFGNPETTPGGRALKFYASVRIDVRKADALKDSDGIMGNKTKAKVVKNKLAPPFKTAEFDILYGEGISQEGCIIDLGTACGVIGKNGAWFSYEGERIAQGRERMREWLRANPDRCKEIEEKIRAAYRTVKEGEEEPAE</sequence>
<dbReference type="SMART" id="SM00382">
    <property type="entry name" value="AAA"/>
    <property type="match status" value="1"/>
</dbReference>
<dbReference type="InterPro" id="IPR023400">
    <property type="entry name" value="RecA_C_sf"/>
</dbReference>
<dbReference type="Gene3D" id="3.40.50.300">
    <property type="entry name" value="P-loop containing nucleotide triphosphate hydrolases"/>
    <property type="match status" value="1"/>
</dbReference>
<dbReference type="GO" id="GO:0003697">
    <property type="term" value="F:single-stranded DNA binding"/>
    <property type="evidence" value="ECO:0007669"/>
    <property type="project" value="UniProtKB-UniRule"/>
</dbReference>
<dbReference type="SUPFAM" id="SSF52540">
    <property type="entry name" value="P-loop containing nucleoside triphosphate hydrolases"/>
    <property type="match status" value="1"/>
</dbReference>
<dbReference type="GO" id="GO:0140664">
    <property type="term" value="F:ATP-dependent DNA damage sensor activity"/>
    <property type="evidence" value="ECO:0007669"/>
    <property type="project" value="InterPro"/>
</dbReference>
<dbReference type="NCBIfam" id="TIGR02012">
    <property type="entry name" value="tigrfam_recA"/>
    <property type="match status" value="1"/>
</dbReference>
<evidence type="ECO:0000313" key="12">
    <source>
        <dbReference type="EMBL" id="HIX50587.1"/>
    </source>
</evidence>
<evidence type="ECO:0000256" key="8">
    <source>
        <dbReference type="RuleBase" id="RU000526"/>
    </source>
</evidence>
<dbReference type="GO" id="GO:0006281">
    <property type="term" value="P:DNA repair"/>
    <property type="evidence" value="ECO:0007669"/>
    <property type="project" value="UniProtKB-UniRule"/>
</dbReference>
<keyword evidence="6 7" id="KW-0233">DNA recombination</keyword>
<evidence type="ECO:0000256" key="4">
    <source>
        <dbReference type="ARBA" id="ARBA00022840"/>
    </source>
</evidence>
<dbReference type="Pfam" id="PF21096">
    <property type="entry name" value="RecA_C"/>
    <property type="match status" value="1"/>
</dbReference>
<dbReference type="SUPFAM" id="SSF54752">
    <property type="entry name" value="RecA protein, C-terminal domain"/>
    <property type="match status" value="1"/>
</dbReference>
<evidence type="ECO:0000256" key="5">
    <source>
        <dbReference type="ARBA" id="ARBA00023125"/>
    </source>
</evidence>
<evidence type="ECO:0000256" key="9">
    <source>
        <dbReference type="RuleBase" id="RU004527"/>
    </source>
</evidence>
<keyword evidence="7 8" id="KW-0234">DNA repair</keyword>
<dbReference type="InterPro" id="IPR003593">
    <property type="entry name" value="AAA+_ATPase"/>
</dbReference>
<dbReference type="GO" id="GO:0006310">
    <property type="term" value="P:DNA recombination"/>
    <property type="evidence" value="ECO:0007669"/>
    <property type="project" value="UniProtKB-UniRule"/>
</dbReference>
<dbReference type="InterPro" id="IPR013765">
    <property type="entry name" value="DNA_recomb/repair_RecA"/>
</dbReference>
<dbReference type="PROSITE" id="PS50163">
    <property type="entry name" value="RECA_3"/>
    <property type="match status" value="1"/>
</dbReference>
<keyword evidence="7 9" id="KW-0227">DNA damage</keyword>
<dbReference type="GO" id="GO:0005524">
    <property type="term" value="F:ATP binding"/>
    <property type="evidence" value="ECO:0007669"/>
    <property type="project" value="UniProtKB-UniRule"/>
</dbReference>
<keyword evidence="5 7" id="KW-0238">DNA-binding</keyword>
<dbReference type="PROSITE" id="PS00321">
    <property type="entry name" value="RECA_1"/>
    <property type="match status" value="1"/>
</dbReference>
<dbReference type="InterPro" id="IPR049261">
    <property type="entry name" value="RecA-like_C"/>
</dbReference>
<dbReference type="GO" id="GO:0003684">
    <property type="term" value="F:damaged DNA binding"/>
    <property type="evidence" value="ECO:0007669"/>
    <property type="project" value="UniProtKB-UniRule"/>
</dbReference>
<comment type="caution">
    <text evidence="12">The sequence shown here is derived from an EMBL/GenBank/DDBJ whole genome shotgun (WGS) entry which is preliminary data.</text>
</comment>
<dbReference type="CDD" id="cd00983">
    <property type="entry name" value="RecA"/>
    <property type="match status" value="1"/>
</dbReference>
<dbReference type="Proteomes" id="UP000886847">
    <property type="component" value="Unassembled WGS sequence"/>
</dbReference>
<evidence type="ECO:0000259" key="11">
    <source>
        <dbReference type="PROSITE" id="PS50163"/>
    </source>
</evidence>
<gene>
    <name evidence="7 12" type="primary">recA</name>
    <name evidence="12" type="ORF">H9851_04830</name>
</gene>